<evidence type="ECO:0000256" key="1">
    <source>
        <dbReference type="ARBA" id="ARBA00004141"/>
    </source>
</evidence>
<feature type="transmembrane region" description="Helical" evidence="6">
    <location>
        <begin position="200"/>
        <end position="219"/>
    </location>
</feature>
<feature type="non-terminal residue" evidence="7">
    <location>
        <position position="1"/>
    </location>
</feature>
<feature type="transmembrane region" description="Helical" evidence="6">
    <location>
        <begin position="173"/>
        <end position="194"/>
    </location>
</feature>
<evidence type="ECO:0000313" key="7">
    <source>
        <dbReference type="EMBL" id="KAG9988381.1"/>
    </source>
</evidence>
<sequence>MGITEMDIDVQLSNGGETDNGAEAALVRKIDWRIIPTLFFAYFLQFLDKVAVNYANVMGLQKDLHMQGQDFSWTATAFFIGYIMAELPQDEPEHAHFLTHDEKRSIQKRLEADKLTAESRGPLLHLLGDLFLDSQTWLLVLLTLCITIPSGVITTFSAVLIHSFGFDSKQSALLNMPSGVVSIFATMLSTWAIVKQAPRWLSIVGLLIPALVGGALLSFEGIGRPAGSLAGIYLVNFIVAPLAIIYNWVGANYNCHTQKVTASAVVSAAFGIANIIGPQTYQAKDAPGYLPAKITLMVVIASAIPITLALRLLYGRRNRTRGHDDFEYCFNDHAAVNPPQAATVTQVATVAPDIASFESDALDFLIYLDSPDGTARLPLQSSKLSGIQVFMLCLMMLRYGEQLSSPGGLRAVLLEVPMGLSKIWCAIAHGLIDIPMGIAPLRSALQLIARLVVSVVRTSPRRA</sequence>
<evidence type="ECO:0000256" key="4">
    <source>
        <dbReference type="ARBA" id="ARBA00022989"/>
    </source>
</evidence>
<organism evidence="7 8">
    <name type="scientific">Aureobasidium melanogenum</name>
    <name type="common">Aureobasidium pullulans var. melanogenum</name>
    <dbReference type="NCBI Taxonomy" id="46634"/>
    <lineage>
        <taxon>Eukaryota</taxon>
        <taxon>Fungi</taxon>
        <taxon>Dikarya</taxon>
        <taxon>Ascomycota</taxon>
        <taxon>Pezizomycotina</taxon>
        <taxon>Dothideomycetes</taxon>
        <taxon>Dothideomycetidae</taxon>
        <taxon>Dothideales</taxon>
        <taxon>Saccotheciaceae</taxon>
        <taxon>Aureobasidium</taxon>
    </lineage>
</organism>
<evidence type="ECO:0000256" key="2">
    <source>
        <dbReference type="ARBA" id="ARBA00022448"/>
    </source>
</evidence>
<comment type="subcellular location">
    <subcellularLocation>
        <location evidence="1">Membrane</location>
        <topology evidence="1">Multi-pass membrane protein</topology>
    </subcellularLocation>
</comment>
<dbReference type="PANTHER" id="PTHR43791">
    <property type="entry name" value="PERMEASE-RELATED"/>
    <property type="match status" value="1"/>
</dbReference>
<dbReference type="EMBL" id="JAHFXS010000154">
    <property type="protein sequence ID" value="KAG9988381.1"/>
    <property type="molecule type" value="Genomic_DNA"/>
</dbReference>
<dbReference type="Proteomes" id="UP000729357">
    <property type="component" value="Unassembled WGS sequence"/>
</dbReference>
<evidence type="ECO:0000256" key="3">
    <source>
        <dbReference type="ARBA" id="ARBA00022692"/>
    </source>
</evidence>
<reference evidence="7" key="2">
    <citation type="submission" date="2021-08" db="EMBL/GenBank/DDBJ databases">
        <authorList>
            <person name="Gostincar C."/>
            <person name="Sun X."/>
            <person name="Song Z."/>
            <person name="Gunde-Cimerman N."/>
        </authorList>
    </citation>
    <scope>NUCLEOTIDE SEQUENCE</scope>
    <source>
        <strain evidence="7">EXF-9298</strain>
    </source>
</reference>
<reference evidence="7" key="1">
    <citation type="journal article" date="2021" name="J Fungi (Basel)">
        <title>Virulence traits and population genomics of the black yeast Aureobasidium melanogenum.</title>
        <authorList>
            <person name="Cernosa A."/>
            <person name="Sun X."/>
            <person name="Gostincar C."/>
            <person name="Fang C."/>
            <person name="Gunde-Cimerman N."/>
            <person name="Song Z."/>
        </authorList>
    </citation>
    <scope>NUCLEOTIDE SEQUENCE</scope>
    <source>
        <strain evidence="7">EXF-9298</strain>
    </source>
</reference>
<dbReference type="GO" id="GO:0016020">
    <property type="term" value="C:membrane"/>
    <property type="evidence" value="ECO:0007669"/>
    <property type="project" value="UniProtKB-SubCell"/>
</dbReference>
<dbReference type="SUPFAM" id="SSF103473">
    <property type="entry name" value="MFS general substrate transporter"/>
    <property type="match status" value="2"/>
</dbReference>
<keyword evidence="8" id="KW-1185">Reference proteome</keyword>
<dbReference type="AlphaFoldDB" id="A0A9P8JZE0"/>
<accession>A0A9P8JZE0</accession>
<dbReference type="GO" id="GO:0022857">
    <property type="term" value="F:transmembrane transporter activity"/>
    <property type="evidence" value="ECO:0007669"/>
    <property type="project" value="TreeGrafter"/>
</dbReference>
<dbReference type="Gene3D" id="1.20.1250.20">
    <property type="entry name" value="MFS general substrate transporter like domains"/>
    <property type="match status" value="2"/>
</dbReference>
<evidence type="ECO:0000256" key="6">
    <source>
        <dbReference type="SAM" id="Phobius"/>
    </source>
</evidence>
<comment type="caution">
    <text evidence="7">The sequence shown here is derived from an EMBL/GenBank/DDBJ whole genome shotgun (WGS) entry which is preliminary data.</text>
</comment>
<keyword evidence="5 6" id="KW-0472">Membrane</keyword>
<name>A0A9P8JZE0_AURME</name>
<dbReference type="PANTHER" id="PTHR43791:SF40">
    <property type="entry name" value="THIAMINE PATHWAY TRANSPORTER THI73"/>
    <property type="match status" value="1"/>
</dbReference>
<feature type="transmembrane region" description="Helical" evidence="6">
    <location>
        <begin position="137"/>
        <end position="161"/>
    </location>
</feature>
<keyword evidence="2" id="KW-0813">Transport</keyword>
<gene>
    <name evidence="7" type="ORF">KCU98_g2649</name>
</gene>
<proteinExistence type="predicted"/>
<evidence type="ECO:0000313" key="8">
    <source>
        <dbReference type="Proteomes" id="UP000729357"/>
    </source>
</evidence>
<feature type="transmembrane region" description="Helical" evidence="6">
    <location>
        <begin position="231"/>
        <end position="249"/>
    </location>
</feature>
<feature type="transmembrane region" description="Helical" evidence="6">
    <location>
        <begin position="294"/>
        <end position="314"/>
    </location>
</feature>
<dbReference type="InterPro" id="IPR036259">
    <property type="entry name" value="MFS_trans_sf"/>
</dbReference>
<protein>
    <submittedName>
        <fullName evidence="7">MFS general substrate transporter</fullName>
    </submittedName>
</protein>
<keyword evidence="4 6" id="KW-1133">Transmembrane helix</keyword>
<keyword evidence="3 6" id="KW-0812">Transmembrane</keyword>
<evidence type="ECO:0000256" key="5">
    <source>
        <dbReference type="ARBA" id="ARBA00023136"/>
    </source>
</evidence>